<evidence type="ECO:0008006" key="3">
    <source>
        <dbReference type="Google" id="ProtNLM"/>
    </source>
</evidence>
<proteinExistence type="predicted"/>
<keyword evidence="2" id="KW-1185">Reference proteome</keyword>
<reference evidence="1" key="1">
    <citation type="submission" date="2020-04" db="EMBL/GenBank/DDBJ databases">
        <title>Hybrid Assembly of Korean Phytophthora infestans isolates.</title>
        <authorList>
            <person name="Prokchorchik M."/>
            <person name="Lee Y."/>
            <person name="Seo J."/>
            <person name="Cho J.-H."/>
            <person name="Park Y.-E."/>
            <person name="Jang D.-C."/>
            <person name="Im J.-S."/>
            <person name="Choi J.-G."/>
            <person name="Park H.-J."/>
            <person name="Lee G.-B."/>
            <person name="Lee Y.-G."/>
            <person name="Hong S.-Y."/>
            <person name="Cho K."/>
            <person name="Sohn K.H."/>
        </authorList>
    </citation>
    <scope>NUCLEOTIDE SEQUENCE</scope>
    <source>
        <strain evidence="1">KR_1_A1</strain>
    </source>
</reference>
<protein>
    <recommendedName>
        <fullName evidence="3">M96 mating-specific protein family</fullName>
    </recommendedName>
</protein>
<organism evidence="1 2">
    <name type="scientific">Phytophthora infestans</name>
    <name type="common">Potato late blight agent</name>
    <name type="synonym">Botrytis infestans</name>
    <dbReference type="NCBI Taxonomy" id="4787"/>
    <lineage>
        <taxon>Eukaryota</taxon>
        <taxon>Sar</taxon>
        <taxon>Stramenopiles</taxon>
        <taxon>Oomycota</taxon>
        <taxon>Peronosporomycetes</taxon>
        <taxon>Peronosporales</taxon>
        <taxon>Peronosporaceae</taxon>
        <taxon>Phytophthora</taxon>
    </lineage>
</organism>
<evidence type="ECO:0000313" key="2">
    <source>
        <dbReference type="Proteomes" id="UP000602510"/>
    </source>
</evidence>
<name>A0A833SVR1_PHYIN</name>
<dbReference type="PANTHER" id="PTHR35796">
    <property type="entry name" value="HYPOTHETICAL CYTOSOLIC PROTEIN"/>
    <property type="match status" value="1"/>
</dbReference>
<gene>
    <name evidence="1" type="ORF">GN244_ATG18977</name>
</gene>
<comment type="caution">
    <text evidence="1">The sequence shown here is derived from an EMBL/GenBank/DDBJ whole genome shotgun (WGS) entry which is preliminary data.</text>
</comment>
<dbReference type="Proteomes" id="UP000602510">
    <property type="component" value="Unassembled WGS sequence"/>
</dbReference>
<sequence length="267" mass="30540">MLLRRNCDKVLRAVNSVKNLLGSRPALWDTTSHETRIRTRRIDIPNGYMNDMVTRIFDQLSAGVEASYRDVQQGSDVSVLDLSYDGVKGRPKEIFDCRTLPFDMTDISDAWWEDWHTYSGRDVQDSADVVAESFGLEICDVPAKISATFYAQQVLRRYVEKGRVVFIWNAYIEPIAYKGKRVRGAYYTEKSNVIIRPEDPDPNETLTQISSREAITPHFLDPKLTADSKISALTRILVNSMSPYYTARTKTIESTLLDRMLHARRCG</sequence>
<dbReference type="PANTHER" id="PTHR35796:SF3">
    <property type="entry name" value="BHLH DOMAIN-CONTAINING PROTEIN"/>
    <property type="match status" value="1"/>
</dbReference>
<accession>A0A833SVR1</accession>
<evidence type="ECO:0000313" key="1">
    <source>
        <dbReference type="EMBL" id="KAF4029306.1"/>
    </source>
</evidence>
<dbReference type="AlphaFoldDB" id="A0A833SVR1"/>
<dbReference type="EMBL" id="WSZM01000842">
    <property type="protein sequence ID" value="KAF4029306.1"/>
    <property type="molecule type" value="Genomic_DNA"/>
</dbReference>